<feature type="signal peptide" evidence="14">
    <location>
        <begin position="1"/>
        <end position="17"/>
    </location>
</feature>
<dbReference type="Pfam" id="PF00535">
    <property type="entry name" value="Glycos_transf_2"/>
    <property type="match status" value="1"/>
</dbReference>
<evidence type="ECO:0000256" key="13">
    <source>
        <dbReference type="SAM" id="Phobius"/>
    </source>
</evidence>
<evidence type="ECO:0000256" key="9">
    <source>
        <dbReference type="ARBA" id="ARBA00022968"/>
    </source>
</evidence>
<accession>A0A0S4JDQ1</accession>
<dbReference type="SUPFAM" id="SSF53448">
    <property type="entry name" value="Nucleotide-diphospho-sugar transferases"/>
    <property type="match status" value="1"/>
</dbReference>
<evidence type="ECO:0000313" key="17">
    <source>
        <dbReference type="Proteomes" id="UP000051952"/>
    </source>
</evidence>
<comment type="catalytic activity">
    <reaction evidence="12">
        <text>a di-trans,poly-cis-dolichyl phosphate + UDP-alpha-D-glucose = a di-trans,poly-cis-dolichyl beta-D-glucosyl phosphate + UDP</text>
        <dbReference type="Rhea" id="RHEA:15401"/>
        <dbReference type="Rhea" id="RHEA-COMP:19498"/>
        <dbReference type="Rhea" id="RHEA-COMP:19502"/>
        <dbReference type="ChEBI" id="CHEBI:57525"/>
        <dbReference type="ChEBI" id="CHEBI:57683"/>
        <dbReference type="ChEBI" id="CHEBI:58223"/>
        <dbReference type="ChEBI" id="CHEBI:58885"/>
        <dbReference type="EC" id="2.4.1.117"/>
    </reaction>
    <physiologicalReaction direction="left-to-right" evidence="12">
        <dbReference type="Rhea" id="RHEA:15402"/>
    </physiologicalReaction>
</comment>
<keyword evidence="8" id="KW-0256">Endoplasmic reticulum</keyword>
<keyword evidence="5" id="KW-0328">Glycosyltransferase</keyword>
<comment type="similarity">
    <text evidence="3">Belongs to the glycosyltransferase 2 family.</text>
</comment>
<dbReference type="EMBL" id="CYKH01001751">
    <property type="protein sequence ID" value="CUG89608.1"/>
    <property type="molecule type" value="Genomic_DNA"/>
</dbReference>
<dbReference type="OMA" id="HMVNTDA"/>
<name>A0A0S4JDQ1_BODSA</name>
<dbReference type="CDD" id="cd04188">
    <property type="entry name" value="DPG_synthase"/>
    <property type="match status" value="1"/>
</dbReference>
<keyword evidence="17" id="KW-1185">Reference proteome</keyword>
<dbReference type="Proteomes" id="UP000051952">
    <property type="component" value="Unassembled WGS sequence"/>
</dbReference>
<sequence length="322" mass="35928">MLIALCVCVVCIVVAIARHFGLKYHTTPASALASKTLRKFRNFGTAPTLSVVIPCYNEEDRLPLMLKDCVAYISKLDAARRAGGGGSCAFRDVELVIVDDCSKDKTINVATKYLDEVNSKRTASEAILFSIVRVNPNRGKGYAVRVGSLAASGDLVLMADGDNATQFSDVERLAARMTPGGKGKTVHVAVGSRAHLEKDSVATRTFFRTVLMKIFHLVVNVTYTATTWKWCHIRDTQCGFKLFRRAELEKIFLNSRIERWAFDVEILLLASLFNLRVIEVPVTWQEIPGSKVNFKGMAQMGLECLLMCFVYPLGFWRIYRNV</sequence>
<feature type="chain" id="PRO_5006622261" description="dolichyl-phosphate beta-glucosyltransferase" evidence="14">
    <location>
        <begin position="18"/>
        <end position="322"/>
    </location>
</feature>
<evidence type="ECO:0000256" key="10">
    <source>
        <dbReference type="ARBA" id="ARBA00022989"/>
    </source>
</evidence>
<evidence type="ECO:0000256" key="5">
    <source>
        <dbReference type="ARBA" id="ARBA00022676"/>
    </source>
</evidence>
<comment type="pathway">
    <text evidence="2">Protein modification; protein glycosylation.</text>
</comment>
<evidence type="ECO:0000256" key="2">
    <source>
        <dbReference type="ARBA" id="ARBA00004922"/>
    </source>
</evidence>
<keyword evidence="7 13" id="KW-0812">Transmembrane</keyword>
<gene>
    <name evidence="16" type="ORF">BSAL_22320</name>
</gene>
<protein>
    <recommendedName>
        <fullName evidence="4">dolichyl-phosphate beta-glucosyltransferase</fullName>
        <ecNumber evidence="4">2.4.1.117</ecNumber>
    </recommendedName>
</protein>
<dbReference type="PANTHER" id="PTHR10859:SF91">
    <property type="entry name" value="DOLICHYL-PHOSPHATE BETA-GLUCOSYLTRANSFERASE"/>
    <property type="match status" value="1"/>
</dbReference>
<evidence type="ECO:0000256" key="14">
    <source>
        <dbReference type="SAM" id="SignalP"/>
    </source>
</evidence>
<evidence type="ECO:0000256" key="7">
    <source>
        <dbReference type="ARBA" id="ARBA00022692"/>
    </source>
</evidence>
<reference evidence="17" key="1">
    <citation type="submission" date="2015-09" db="EMBL/GenBank/DDBJ databases">
        <authorList>
            <consortium name="Pathogen Informatics"/>
        </authorList>
    </citation>
    <scope>NUCLEOTIDE SEQUENCE [LARGE SCALE GENOMIC DNA]</scope>
    <source>
        <strain evidence="17">Lake Konstanz</strain>
    </source>
</reference>
<keyword evidence="10 13" id="KW-1133">Transmembrane helix</keyword>
<evidence type="ECO:0000256" key="3">
    <source>
        <dbReference type="ARBA" id="ARBA00006739"/>
    </source>
</evidence>
<keyword evidence="9" id="KW-0735">Signal-anchor</keyword>
<feature type="domain" description="Glycosyltransferase 2-like" evidence="15">
    <location>
        <begin position="50"/>
        <end position="252"/>
    </location>
</feature>
<dbReference type="OrthoDB" id="3784at2759"/>
<evidence type="ECO:0000259" key="15">
    <source>
        <dbReference type="Pfam" id="PF00535"/>
    </source>
</evidence>
<keyword evidence="6 16" id="KW-0808">Transferase</keyword>
<dbReference type="Gene3D" id="3.90.550.10">
    <property type="entry name" value="Spore Coat Polysaccharide Biosynthesis Protein SpsA, Chain A"/>
    <property type="match status" value="1"/>
</dbReference>
<proteinExistence type="inferred from homology"/>
<evidence type="ECO:0000256" key="12">
    <source>
        <dbReference type="ARBA" id="ARBA00045097"/>
    </source>
</evidence>
<keyword evidence="14" id="KW-0732">Signal</keyword>
<evidence type="ECO:0000256" key="11">
    <source>
        <dbReference type="ARBA" id="ARBA00023136"/>
    </source>
</evidence>
<evidence type="ECO:0000256" key="6">
    <source>
        <dbReference type="ARBA" id="ARBA00022679"/>
    </source>
</evidence>
<dbReference type="GO" id="GO:0005789">
    <property type="term" value="C:endoplasmic reticulum membrane"/>
    <property type="evidence" value="ECO:0007669"/>
    <property type="project" value="UniProtKB-SubCell"/>
</dbReference>
<dbReference type="InterPro" id="IPR035518">
    <property type="entry name" value="DPG_synthase"/>
</dbReference>
<dbReference type="InterPro" id="IPR029044">
    <property type="entry name" value="Nucleotide-diphossugar_trans"/>
</dbReference>
<organism evidence="16 17">
    <name type="scientific">Bodo saltans</name>
    <name type="common">Flagellated protozoan</name>
    <dbReference type="NCBI Taxonomy" id="75058"/>
    <lineage>
        <taxon>Eukaryota</taxon>
        <taxon>Discoba</taxon>
        <taxon>Euglenozoa</taxon>
        <taxon>Kinetoplastea</taxon>
        <taxon>Metakinetoplastina</taxon>
        <taxon>Eubodonida</taxon>
        <taxon>Bodonidae</taxon>
        <taxon>Bodo</taxon>
    </lineage>
</organism>
<dbReference type="GO" id="GO:0006487">
    <property type="term" value="P:protein N-linked glycosylation"/>
    <property type="evidence" value="ECO:0007669"/>
    <property type="project" value="TreeGrafter"/>
</dbReference>
<evidence type="ECO:0000256" key="4">
    <source>
        <dbReference type="ARBA" id="ARBA00012583"/>
    </source>
</evidence>
<dbReference type="PANTHER" id="PTHR10859">
    <property type="entry name" value="GLYCOSYL TRANSFERASE"/>
    <property type="match status" value="1"/>
</dbReference>
<evidence type="ECO:0000256" key="1">
    <source>
        <dbReference type="ARBA" id="ARBA00004389"/>
    </source>
</evidence>
<evidence type="ECO:0000313" key="16">
    <source>
        <dbReference type="EMBL" id="CUG89608.1"/>
    </source>
</evidence>
<dbReference type="EC" id="2.4.1.117" evidence="4"/>
<comment type="subcellular location">
    <subcellularLocation>
        <location evidence="1">Endoplasmic reticulum membrane</location>
        <topology evidence="1">Single-pass membrane protein</topology>
    </subcellularLocation>
</comment>
<evidence type="ECO:0000256" key="8">
    <source>
        <dbReference type="ARBA" id="ARBA00022824"/>
    </source>
</evidence>
<dbReference type="InterPro" id="IPR001173">
    <property type="entry name" value="Glyco_trans_2-like"/>
</dbReference>
<dbReference type="AlphaFoldDB" id="A0A0S4JDQ1"/>
<keyword evidence="11 13" id="KW-0472">Membrane</keyword>
<feature type="transmembrane region" description="Helical" evidence="13">
    <location>
        <begin position="300"/>
        <end position="319"/>
    </location>
</feature>
<dbReference type="GO" id="GO:0004581">
    <property type="term" value="F:dolichyl-phosphate beta-glucosyltransferase activity"/>
    <property type="evidence" value="ECO:0007669"/>
    <property type="project" value="UniProtKB-EC"/>
</dbReference>
<dbReference type="VEuPathDB" id="TriTrypDB:BSAL_22320"/>